<proteinExistence type="predicted"/>
<dbReference type="InterPro" id="IPR004155">
    <property type="entry name" value="PBS_lyase_HEAT"/>
</dbReference>
<sequence>MDNSELAAAIDRGELSLSELIEVSARTSPIWRGAQVSAVMELARTNSPQAHDALLDVVRRGDLLPTYAIRTIVPRGDKRFVHPLLEILSTSTNSLANAVFLLGETQSEAAVQPIADLIHDPALVYECVVALGKIGSPAALPALIDATRHDQYQVRLLAVRALRRIGDSRATKAAMAATDDVEPVVRAAAIRLLADIGGPETLGRLLAFAEGPECRAALAGIERLADPRSARTLQYVIYVAADRRTRYLAARALERSMHGAPVWNWQYLDYVYVRRVAVWFWRFEKHPDGLIRSLKDPDELVRMHAAAGLGHMATSEAVAPLRSALLDPAARVRAAAVTALRRIGEDVQSMRDDPHPSVRAAAGNRQR</sequence>
<evidence type="ECO:0000313" key="2">
    <source>
        <dbReference type="EMBL" id="MCE7007877.1"/>
    </source>
</evidence>
<evidence type="ECO:0000256" key="1">
    <source>
        <dbReference type="SAM" id="MobiDB-lite"/>
    </source>
</evidence>
<dbReference type="InterPro" id="IPR011989">
    <property type="entry name" value="ARM-like"/>
</dbReference>
<name>A0ABS8ZK03_9PSEU</name>
<dbReference type="PANTHER" id="PTHR12697:SF5">
    <property type="entry name" value="DEOXYHYPUSINE HYDROXYLASE"/>
    <property type="match status" value="1"/>
</dbReference>
<dbReference type="PANTHER" id="PTHR12697">
    <property type="entry name" value="PBS LYASE HEAT-LIKE PROTEIN"/>
    <property type="match status" value="1"/>
</dbReference>
<dbReference type="SUPFAM" id="SSF48371">
    <property type="entry name" value="ARM repeat"/>
    <property type="match status" value="1"/>
</dbReference>
<reference evidence="2 3" key="1">
    <citation type="submission" date="2021-12" db="EMBL/GenBank/DDBJ databases">
        <title>Genome sequence of Kibdelosporangium philippinense ATCC 49844.</title>
        <authorList>
            <person name="Fedorov E.A."/>
            <person name="Omeragic M."/>
            <person name="Shalygina K.F."/>
            <person name="Maclea K.S."/>
        </authorList>
    </citation>
    <scope>NUCLEOTIDE SEQUENCE [LARGE SCALE GENOMIC DNA]</scope>
    <source>
        <strain evidence="2 3">ATCC 49844</strain>
    </source>
</reference>
<protein>
    <submittedName>
        <fullName evidence="2">HEAT repeat domain-containing protein</fullName>
    </submittedName>
</protein>
<dbReference type="Proteomes" id="UP001521150">
    <property type="component" value="Unassembled WGS sequence"/>
</dbReference>
<accession>A0ABS8ZK03</accession>
<gene>
    <name evidence="2" type="ORF">LWC34_34405</name>
</gene>
<feature type="region of interest" description="Disordered" evidence="1">
    <location>
        <begin position="348"/>
        <end position="367"/>
    </location>
</feature>
<organism evidence="2 3">
    <name type="scientific">Kibdelosporangium philippinense</name>
    <dbReference type="NCBI Taxonomy" id="211113"/>
    <lineage>
        <taxon>Bacteria</taxon>
        <taxon>Bacillati</taxon>
        <taxon>Actinomycetota</taxon>
        <taxon>Actinomycetes</taxon>
        <taxon>Pseudonocardiales</taxon>
        <taxon>Pseudonocardiaceae</taxon>
        <taxon>Kibdelosporangium</taxon>
    </lineage>
</organism>
<dbReference type="EMBL" id="JAJVCN010000003">
    <property type="protein sequence ID" value="MCE7007877.1"/>
    <property type="molecule type" value="Genomic_DNA"/>
</dbReference>
<dbReference type="Pfam" id="PF13646">
    <property type="entry name" value="HEAT_2"/>
    <property type="match status" value="2"/>
</dbReference>
<keyword evidence="3" id="KW-1185">Reference proteome</keyword>
<dbReference type="RefSeq" id="WP_233729432.1">
    <property type="nucleotide sequence ID" value="NZ_JAJVCN010000003.1"/>
</dbReference>
<dbReference type="InterPro" id="IPR016024">
    <property type="entry name" value="ARM-type_fold"/>
</dbReference>
<comment type="caution">
    <text evidence="2">The sequence shown here is derived from an EMBL/GenBank/DDBJ whole genome shotgun (WGS) entry which is preliminary data.</text>
</comment>
<dbReference type="Gene3D" id="1.25.10.10">
    <property type="entry name" value="Leucine-rich Repeat Variant"/>
    <property type="match status" value="2"/>
</dbReference>
<dbReference type="SMART" id="SM00567">
    <property type="entry name" value="EZ_HEAT"/>
    <property type="match status" value="6"/>
</dbReference>
<evidence type="ECO:0000313" key="3">
    <source>
        <dbReference type="Proteomes" id="UP001521150"/>
    </source>
</evidence>